<comment type="similarity">
    <text evidence="1">Belongs to the universal stress protein A family.</text>
</comment>
<dbReference type="EMBL" id="JAEQNE010000001">
    <property type="protein sequence ID" value="MBL0390133.1"/>
    <property type="molecule type" value="Genomic_DNA"/>
</dbReference>
<dbReference type="InterPro" id="IPR006016">
    <property type="entry name" value="UspA"/>
</dbReference>
<dbReference type="CDD" id="cd00293">
    <property type="entry name" value="USP-like"/>
    <property type="match status" value="1"/>
</dbReference>
<keyword evidence="4" id="KW-1185">Reference proteome</keyword>
<dbReference type="AlphaFoldDB" id="A0A936YW59"/>
<evidence type="ECO:0000256" key="1">
    <source>
        <dbReference type="ARBA" id="ARBA00008791"/>
    </source>
</evidence>
<accession>A0A936YW59</accession>
<reference evidence="3 4" key="1">
    <citation type="journal article" date="2017" name="Int. J. Syst. Evol. Microbiol.">
        <title>Ramlibacter monticola sp. nov., isolated from forest soil.</title>
        <authorList>
            <person name="Chaudhary D.K."/>
            <person name="Kim J."/>
        </authorList>
    </citation>
    <scope>NUCLEOTIDE SEQUENCE [LARGE SCALE GENOMIC DNA]</scope>
    <source>
        <strain evidence="3 4">KACC 19175</strain>
    </source>
</reference>
<evidence type="ECO:0000313" key="3">
    <source>
        <dbReference type="EMBL" id="MBL0390133.1"/>
    </source>
</evidence>
<evidence type="ECO:0000259" key="2">
    <source>
        <dbReference type="Pfam" id="PF00582"/>
    </source>
</evidence>
<organism evidence="3 4">
    <name type="scientific">Ramlibacter monticola</name>
    <dbReference type="NCBI Taxonomy" id="1926872"/>
    <lineage>
        <taxon>Bacteria</taxon>
        <taxon>Pseudomonadati</taxon>
        <taxon>Pseudomonadota</taxon>
        <taxon>Betaproteobacteria</taxon>
        <taxon>Burkholderiales</taxon>
        <taxon>Comamonadaceae</taxon>
        <taxon>Ramlibacter</taxon>
    </lineage>
</organism>
<dbReference type="Gene3D" id="3.40.50.620">
    <property type="entry name" value="HUPs"/>
    <property type="match status" value="1"/>
</dbReference>
<dbReference type="SUPFAM" id="SSF52402">
    <property type="entry name" value="Adenine nucleotide alpha hydrolases-like"/>
    <property type="match status" value="1"/>
</dbReference>
<protein>
    <submittedName>
        <fullName evidence="3">Universal stress protein</fullName>
    </submittedName>
</protein>
<dbReference type="PRINTS" id="PR01438">
    <property type="entry name" value="UNVRSLSTRESS"/>
</dbReference>
<dbReference type="RefSeq" id="WP_201672705.1">
    <property type="nucleotide sequence ID" value="NZ_JAEQNE010000001.1"/>
</dbReference>
<name>A0A936YW59_9BURK</name>
<dbReference type="Pfam" id="PF00582">
    <property type="entry name" value="Usp"/>
    <property type="match status" value="1"/>
</dbReference>
<sequence length="130" mass="14040">MTILVAYVARPEGQAALDKGMEIAKRRKERLLVVNASPGGTKEDPAMIDAQESERVEKLLHEASLDAELKQFVRGKSAVEEIQDLVATQDVSLLIIGLRKRSAVGKLILGSVAQELLLSVPCPVLAVKAQ</sequence>
<dbReference type="PANTHER" id="PTHR46268:SF15">
    <property type="entry name" value="UNIVERSAL STRESS PROTEIN HP_0031"/>
    <property type="match status" value="1"/>
</dbReference>
<gene>
    <name evidence="3" type="ORF">JJ685_03150</name>
</gene>
<dbReference type="InterPro" id="IPR006015">
    <property type="entry name" value="Universal_stress_UspA"/>
</dbReference>
<dbReference type="InterPro" id="IPR014729">
    <property type="entry name" value="Rossmann-like_a/b/a_fold"/>
</dbReference>
<dbReference type="Proteomes" id="UP000599109">
    <property type="component" value="Unassembled WGS sequence"/>
</dbReference>
<comment type="caution">
    <text evidence="3">The sequence shown here is derived from an EMBL/GenBank/DDBJ whole genome shotgun (WGS) entry which is preliminary data.</text>
</comment>
<dbReference type="PANTHER" id="PTHR46268">
    <property type="entry name" value="STRESS RESPONSE PROTEIN NHAX"/>
    <property type="match status" value="1"/>
</dbReference>
<feature type="domain" description="UspA" evidence="2">
    <location>
        <begin position="2"/>
        <end position="128"/>
    </location>
</feature>
<proteinExistence type="inferred from homology"/>
<evidence type="ECO:0000313" key="4">
    <source>
        <dbReference type="Proteomes" id="UP000599109"/>
    </source>
</evidence>